<reference evidence="1 2" key="1">
    <citation type="submission" date="2016-02" db="EMBL/GenBank/DDBJ databases">
        <title>Genome analysis of coral dinoflagellate symbionts highlights evolutionary adaptations to a symbiotic lifestyle.</title>
        <authorList>
            <person name="Aranda M."/>
            <person name="Li Y."/>
            <person name="Liew Y.J."/>
            <person name="Baumgarten S."/>
            <person name="Simakov O."/>
            <person name="Wilson M."/>
            <person name="Piel J."/>
            <person name="Ashoor H."/>
            <person name="Bougouffa S."/>
            <person name="Bajic V.B."/>
            <person name="Ryu T."/>
            <person name="Ravasi T."/>
            <person name="Bayer T."/>
            <person name="Micklem G."/>
            <person name="Kim H."/>
            <person name="Bhak J."/>
            <person name="Lajeunesse T.C."/>
            <person name="Voolstra C.R."/>
        </authorList>
    </citation>
    <scope>NUCLEOTIDE SEQUENCE [LARGE SCALE GENOMIC DNA]</scope>
    <source>
        <strain evidence="1 2">CCMP2467</strain>
    </source>
</reference>
<dbReference type="EMBL" id="LSRX01001929">
    <property type="protein sequence ID" value="OLP76766.1"/>
    <property type="molecule type" value="Genomic_DNA"/>
</dbReference>
<keyword evidence="2" id="KW-1185">Reference proteome</keyword>
<dbReference type="OrthoDB" id="406400at2759"/>
<comment type="caution">
    <text evidence="1">The sequence shown here is derived from an EMBL/GenBank/DDBJ whole genome shotgun (WGS) entry which is preliminary data.</text>
</comment>
<evidence type="ECO:0000313" key="2">
    <source>
        <dbReference type="Proteomes" id="UP000186817"/>
    </source>
</evidence>
<protein>
    <submittedName>
        <fullName evidence="1">Uncharacterized protein</fullName>
    </submittedName>
</protein>
<dbReference type="AlphaFoldDB" id="A0A1Q9C1G9"/>
<dbReference type="Proteomes" id="UP000186817">
    <property type="component" value="Unassembled WGS sequence"/>
</dbReference>
<organism evidence="1 2">
    <name type="scientific">Symbiodinium microadriaticum</name>
    <name type="common">Dinoflagellate</name>
    <name type="synonym">Zooxanthella microadriatica</name>
    <dbReference type="NCBI Taxonomy" id="2951"/>
    <lineage>
        <taxon>Eukaryota</taxon>
        <taxon>Sar</taxon>
        <taxon>Alveolata</taxon>
        <taxon>Dinophyceae</taxon>
        <taxon>Suessiales</taxon>
        <taxon>Symbiodiniaceae</taxon>
        <taxon>Symbiodinium</taxon>
    </lineage>
</organism>
<name>A0A1Q9C1G9_SYMMI</name>
<sequence length="178" mass="19585">MGSAASSKLSEKLGDASSQQLSDIVSGLSHEEKGKIQAALDGMAGPAETLDPLDAKLANLQAMRDAADDELFNTSWWGFYAKKFPRRATSLEECKIWVIRSEGGYPTLCYAVGEPNEPKHLYSRQYFLLRNQWDDRGIQYWYADACANGVLDVADPDQDETSGQISSFPKRVGEAVLG</sequence>
<evidence type="ECO:0000313" key="1">
    <source>
        <dbReference type="EMBL" id="OLP76766.1"/>
    </source>
</evidence>
<gene>
    <name evidence="1" type="ORF">AK812_SmicGene43257</name>
</gene>
<proteinExistence type="predicted"/>
<accession>A0A1Q9C1G9</accession>